<organism evidence="2 3">
    <name type="scientific">Dryococelus australis</name>
    <dbReference type="NCBI Taxonomy" id="614101"/>
    <lineage>
        <taxon>Eukaryota</taxon>
        <taxon>Metazoa</taxon>
        <taxon>Ecdysozoa</taxon>
        <taxon>Arthropoda</taxon>
        <taxon>Hexapoda</taxon>
        <taxon>Insecta</taxon>
        <taxon>Pterygota</taxon>
        <taxon>Neoptera</taxon>
        <taxon>Polyneoptera</taxon>
        <taxon>Phasmatodea</taxon>
        <taxon>Verophasmatodea</taxon>
        <taxon>Anareolatae</taxon>
        <taxon>Phasmatidae</taxon>
        <taxon>Eurycanthinae</taxon>
        <taxon>Dryococelus</taxon>
    </lineage>
</organism>
<name>A0ABQ9HPH0_9NEOP</name>
<feature type="region of interest" description="Disordered" evidence="1">
    <location>
        <begin position="108"/>
        <end position="127"/>
    </location>
</feature>
<evidence type="ECO:0000313" key="2">
    <source>
        <dbReference type="EMBL" id="KAJ8886260.1"/>
    </source>
</evidence>
<dbReference type="PANTHER" id="PTHR10773">
    <property type="entry name" value="DNA-DIRECTED RNA POLYMERASES I, II, AND III SUBUNIT RPABC2"/>
    <property type="match status" value="1"/>
</dbReference>
<evidence type="ECO:0000313" key="3">
    <source>
        <dbReference type="Proteomes" id="UP001159363"/>
    </source>
</evidence>
<evidence type="ECO:0000256" key="1">
    <source>
        <dbReference type="SAM" id="MobiDB-lite"/>
    </source>
</evidence>
<dbReference type="EMBL" id="JARBHB010000004">
    <property type="protein sequence ID" value="KAJ8886260.1"/>
    <property type="molecule type" value="Genomic_DNA"/>
</dbReference>
<keyword evidence="3" id="KW-1185">Reference proteome</keyword>
<gene>
    <name evidence="2" type="ORF">PR048_012469</name>
</gene>
<accession>A0ABQ9HPH0</accession>
<feature type="compositionally biased region" description="Basic and acidic residues" evidence="1">
    <location>
        <begin position="108"/>
        <end position="126"/>
    </location>
</feature>
<sequence>MKSTNLTEAEKALGAAPKDKCGKYNHVHSEKSPHIEKAVKEHIASFKGNPSHYSRGASKKLYLPPELNVNKMHQMYKDKNLIHVTNACDKFQAEIHILEERIKSALSEEEKNNLKRREETEKKELQKPGVQHKHITRYCYGFPKKLQYAQHYQKLCPLQMTALSLFSFNIHVLSNSDSFFYCYNETIGGKGTDGVVSMLHHFIFTQLIQEVKHLEIFCDNCGVQNKNYTVVRYLHYVIHNTRRLDSLKEKPSPFYVIEVDQALLRAWTNCLSACPFAIRPVKEVLFQHYLGRLLYRSHPQELQKTGNFIF</sequence>
<protein>
    <submittedName>
        <fullName evidence="2">Uncharacterized protein</fullName>
    </submittedName>
</protein>
<comment type="caution">
    <text evidence="2">The sequence shown here is derived from an EMBL/GenBank/DDBJ whole genome shotgun (WGS) entry which is preliminary data.</text>
</comment>
<proteinExistence type="predicted"/>
<reference evidence="2 3" key="1">
    <citation type="submission" date="2023-02" db="EMBL/GenBank/DDBJ databases">
        <title>LHISI_Scaffold_Assembly.</title>
        <authorList>
            <person name="Stuart O.P."/>
            <person name="Cleave R."/>
            <person name="Magrath M.J.L."/>
            <person name="Mikheyev A.S."/>
        </authorList>
    </citation>
    <scope>NUCLEOTIDE SEQUENCE [LARGE SCALE GENOMIC DNA]</scope>
    <source>
        <strain evidence="2">Daus_M_001</strain>
        <tissue evidence="2">Leg muscle</tissue>
    </source>
</reference>
<dbReference type="PANTHER" id="PTHR10773:SF19">
    <property type="match status" value="1"/>
</dbReference>
<dbReference type="Proteomes" id="UP001159363">
    <property type="component" value="Chromosome X"/>
</dbReference>